<reference evidence="3 4" key="1">
    <citation type="journal article" date="2021" name="Nat. Plants">
        <title>The Taxus genome provides insights into paclitaxel biosynthesis.</title>
        <authorList>
            <person name="Xiong X."/>
            <person name="Gou J."/>
            <person name="Liao Q."/>
            <person name="Li Y."/>
            <person name="Zhou Q."/>
            <person name="Bi G."/>
            <person name="Li C."/>
            <person name="Du R."/>
            <person name="Wang X."/>
            <person name="Sun T."/>
            <person name="Guo L."/>
            <person name="Liang H."/>
            <person name="Lu P."/>
            <person name="Wu Y."/>
            <person name="Zhang Z."/>
            <person name="Ro D.K."/>
            <person name="Shang Y."/>
            <person name="Huang S."/>
            <person name="Yan J."/>
        </authorList>
    </citation>
    <scope>NUCLEOTIDE SEQUENCE [LARGE SCALE GENOMIC DNA]</scope>
    <source>
        <strain evidence="3">Ta-2019</strain>
    </source>
</reference>
<accession>A0AA38G1W6</accession>
<feature type="compositionally biased region" description="Acidic residues" evidence="1">
    <location>
        <begin position="50"/>
        <end position="65"/>
    </location>
</feature>
<evidence type="ECO:0000313" key="4">
    <source>
        <dbReference type="Proteomes" id="UP000824469"/>
    </source>
</evidence>
<name>A0AA38G1W6_TAXCH</name>
<gene>
    <name evidence="3" type="ORF">KI387_044597</name>
</gene>
<dbReference type="Proteomes" id="UP000824469">
    <property type="component" value="Unassembled WGS sequence"/>
</dbReference>
<evidence type="ECO:0000259" key="2">
    <source>
        <dbReference type="Pfam" id="PF25597"/>
    </source>
</evidence>
<feature type="non-terminal residue" evidence="3">
    <location>
        <position position="86"/>
    </location>
</feature>
<feature type="region of interest" description="Disordered" evidence="1">
    <location>
        <begin position="23"/>
        <end position="72"/>
    </location>
</feature>
<sequence length="86" mass="9641">TLGYKLMDPKTRKVYTSKDVEFFEKKEEKSPPPDSPNVDSSPVIKIEVDVPTDDESDDGDDGDDLIEPRPTEMFNICPSGILACYE</sequence>
<proteinExistence type="predicted"/>
<organism evidence="3 4">
    <name type="scientific">Taxus chinensis</name>
    <name type="common">Chinese yew</name>
    <name type="synonym">Taxus wallichiana var. chinensis</name>
    <dbReference type="NCBI Taxonomy" id="29808"/>
    <lineage>
        <taxon>Eukaryota</taxon>
        <taxon>Viridiplantae</taxon>
        <taxon>Streptophyta</taxon>
        <taxon>Embryophyta</taxon>
        <taxon>Tracheophyta</taxon>
        <taxon>Spermatophyta</taxon>
        <taxon>Pinopsida</taxon>
        <taxon>Pinidae</taxon>
        <taxon>Conifers II</taxon>
        <taxon>Cupressales</taxon>
        <taxon>Taxaceae</taxon>
        <taxon>Taxus</taxon>
    </lineage>
</organism>
<comment type="caution">
    <text evidence="3">The sequence shown here is derived from an EMBL/GenBank/DDBJ whole genome shotgun (WGS) entry which is preliminary data.</text>
</comment>
<dbReference type="AlphaFoldDB" id="A0AA38G1W6"/>
<evidence type="ECO:0000256" key="1">
    <source>
        <dbReference type="SAM" id="MobiDB-lite"/>
    </source>
</evidence>
<protein>
    <recommendedName>
        <fullName evidence="2">Retroviral polymerase SH3-like domain-containing protein</fullName>
    </recommendedName>
</protein>
<evidence type="ECO:0000313" key="3">
    <source>
        <dbReference type="EMBL" id="KAH9313478.1"/>
    </source>
</evidence>
<dbReference type="InterPro" id="IPR057670">
    <property type="entry name" value="SH3_retrovirus"/>
</dbReference>
<keyword evidence="4" id="KW-1185">Reference proteome</keyword>
<feature type="domain" description="Retroviral polymerase SH3-like" evidence="2">
    <location>
        <begin position="3"/>
        <end position="32"/>
    </location>
</feature>
<dbReference type="Pfam" id="PF25597">
    <property type="entry name" value="SH3_retrovirus"/>
    <property type="match status" value="1"/>
</dbReference>
<feature type="non-terminal residue" evidence="3">
    <location>
        <position position="1"/>
    </location>
</feature>
<dbReference type="EMBL" id="JAHRHJ020000006">
    <property type="protein sequence ID" value="KAH9313478.1"/>
    <property type="molecule type" value="Genomic_DNA"/>
</dbReference>